<evidence type="ECO:0000256" key="3">
    <source>
        <dbReference type="ARBA" id="ARBA00022676"/>
    </source>
</evidence>
<dbReference type="GO" id="GO:0008375">
    <property type="term" value="F:acetylglucosaminyltransferase activity"/>
    <property type="evidence" value="ECO:0007669"/>
    <property type="project" value="TreeGrafter"/>
</dbReference>
<comment type="subcellular location">
    <subcellularLocation>
        <location evidence="1">Membrane</location>
        <topology evidence="1">Single-pass type II membrane protein</topology>
    </subcellularLocation>
</comment>
<keyword evidence="4" id="KW-0808">Transferase</keyword>
<evidence type="ECO:0000256" key="8">
    <source>
        <dbReference type="ARBA" id="ARBA00023136"/>
    </source>
</evidence>
<evidence type="ECO:0000313" key="13">
    <source>
        <dbReference type="Proteomes" id="UP000678393"/>
    </source>
</evidence>
<keyword evidence="6" id="KW-0735">Signal-anchor</keyword>
<evidence type="ECO:0000256" key="6">
    <source>
        <dbReference type="ARBA" id="ARBA00022968"/>
    </source>
</evidence>
<dbReference type="EMBL" id="CAJHNH020003900">
    <property type="protein sequence ID" value="CAG5130225.1"/>
    <property type="molecule type" value="Genomic_DNA"/>
</dbReference>
<comment type="similarity">
    <text evidence="10">Belongs to the glycosyltransferase 14 family.</text>
</comment>
<organism evidence="12 13">
    <name type="scientific">Candidula unifasciata</name>
    <dbReference type="NCBI Taxonomy" id="100452"/>
    <lineage>
        <taxon>Eukaryota</taxon>
        <taxon>Metazoa</taxon>
        <taxon>Spiralia</taxon>
        <taxon>Lophotrochozoa</taxon>
        <taxon>Mollusca</taxon>
        <taxon>Gastropoda</taxon>
        <taxon>Heterobranchia</taxon>
        <taxon>Euthyneura</taxon>
        <taxon>Panpulmonata</taxon>
        <taxon>Eupulmonata</taxon>
        <taxon>Stylommatophora</taxon>
        <taxon>Helicina</taxon>
        <taxon>Helicoidea</taxon>
        <taxon>Geomitridae</taxon>
        <taxon>Candidula</taxon>
    </lineage>
</organism>
<evidence type="ECO:0000256" key="11">
    <source>
        <dbReference type="SAM" id="Phobius"/>
    </source>
</evidence>
<keyword evidence="7 11" id="KW-1133">Transmembrane helix</keyword>
<evidence type="ECO:0000256" key="5">
    <source>
        <dbReference type="ARBA" id="ARBA00022692"/>
    </source>
</evidence>
<dbReference type="PANTHER" id="PTHR19297">
    <property type="entry name" value="GLYCOSYLTRANSFERASE 14 FAMILY MEMBER"/>
    <property type="match status" value="1"/>
</dbReference>
<evidence type="ECO:0000256" key="4">
    <source>
        <dbReference type="ARBA" id="ARBA00022679"/>
    </source>
</evidence>
<sequence>EHLREIARKVQVAGVNCVALFDGDKNEIKAALSLKTNAGIPLLDSFYLNITTNCTDFQKQRGYIMSSLTNEEGNFSIAYSVMVYKDAEMVERLLRAIYRPQNVYCIHVDYKSPLEFFRTISAIANCFPNVLIASTRVDVKWGTFTVLEPELICMEELWRYRKWKYLINLTGQEFPLKTNYELVKILTAYNGSVDAGKRVVYFFFYMLSCLLPVLLEFINDCRPFVDYVLHNDTAKELLNWTKPTFVPDETFFAMLNANPQLGIIGTYKGLFFGKPCNPQDGGLIGFPKRSALLGFSQWAHFNS</sequence>
<protein>
    <submittedName>
        <fullName evidence="12">Uncharacterized protein</fullName>
    </submittedName>
</protein>
<comment type="pathway">
    <text evidence="2">Protein modification; protein glycosylation.</text>
</comment>
<evidence type="ECO:0000256" key="2">
    <source>
        <dbReference type="ARBA" id="ARBA00004922"/>
    </source>
</evidence>
<dbReference type="InterPro" id="IPR003406">
    <property type="entry name" value="Glyco_trans_14"/>
</dbReference>
<evidence type="ECO:0000256" key="10">
    <source>
        <dbReference type="ARBA" id="ARBA00038150"/>
    </source>
</evidence>
<reference evidence="12" key="1">
    <citation type="submission" date="2021-04" db="EMBL/GenBank/DDBJ databases">
        <authorList>
            <consortium name="Molecular Ecology Group"/>
        </authorList>
    </citation>
    <scope>NUCLEOTIDE SEQUENCE</scope>
</reference>
<keyword evidence="8 11" id="KW-0472">Membrane</keyword>
<comment type="caution">
    <text evidence="12">The sequence shown here is derived from an EMBL/GenBank/DDBJ whole genome shotgun (WGS) entry which is preliminary data.</text>
</comment>
<gene>
    <name evidence="12" type="ORF">CUNI_LOCUS15783</name>
</gene>
<dbReference type="GO" id="GO:0016020">
    <property type="term" value="C:membrane"/>
    <property type="evidence" value="ECO:0007669"/>
    <property type="project" value="UniProtKB-SubCell"/>
</dbReference>
<keyword evidence="13" id="KW-1185">Reference proteome</keyword>
<evidence type="ECO:0000256" key="9">
    <source>
        <dbReference type="ARBA" id="ARBA00023180"/>
    </source>
</evidence>
<evidence type="ECO:0000256" key="7">
    <source>
        <dbReference type="ARBA" id="ARBA00022989"/>
    </source>
</evidence>
<keyword evidence="9" id="KW-0325">Glycoprotein</keyword>
<proteinExistence type="inferred from homology"/>
<dbReference type="OrthoDB" id="2019572at2759"/>
<evidence type="ECO:0000313" key="12">
    <source>
        <dbReference type="EMBL" id="CAG5130225.1"/>
    </source>
</evidence>
<dbReference type="Proteomes" id="UP000678393">
    <property type="component" value="Unassembled WGS sequence"/>
</dbReference>
<feature type="transmembrane region" description="Helical" evidence="11">
    <location>
        <begin position="199"/>
        <end position="218"/>
    </location>
</feature>
<dbReference type="PANTHER" id="PTHR19297:SF191">
    <property type="entry name" value="PROTEIN XYLOSYLTRANSFERASE"/>
    <property type="match status" value="1"/>
</dbReference>
<accession>A0A8S3ZR75</accession>
<evidence type="ECO:0000256" key="1">
    <source>
        <dbReference type="ARBA" id="ARBA00004606"/>
    </source>
</evidence>
<feature type="non-terminal residue" evidence="12">
    <location>
        <position position="303"/>
    </location>
</feature>
<keyword evidence="3" id="KW-0328">Glycosyltransferase</keyword>
<dbReference type="Pfam" id="PF02485">
    <property type="entry name" value="Branch"/>
    <property type="match status" value="1"/>
</dbReference>
<keyword evidence="5 11" id="KW-0812">Transmembrane</keyword>
<dbReference type="AlphaFoldDB" id="A0A8S3ZR75"/>
<name>A0A8S3ZR75_9EUPU</name>